<feature type="domain" description="HTH cro/C1-type" evidence="1">
    <location>
        <begin position="24"/>
        <end position="68"/>
    </location>
</feature>
<evidence type="ECO:0000259" key="1">
    <source>
        <dbReference type="PROSITE" id="PS50943"/>
    </source>
</evidence>
<dbReference type="SUPFAM" id="SSF47413">
    <property type="entry name" value="lambda repressor-like DNA-binding domains"/>
    <property type="match status" value="1"/>
</dbReference>
<proteinExistence type="predicted"/>
<comment type="caution">
    <text evidence="2">The sequence shown here is derived from an EMBL/GenBank/DDBJ whole genome shotgun (WGS) entry which is preliminary data.</text>
</comment>
<dbReference type="SMART" id="SM00530">
    <property type="entry name" value="HTH_XRE"/>
    <property type="match status" value="1"/>
</dbReference>
<reference evidence="2 3" key="1">
    <citation type="journal article" date="2019" name="Int. J. Syst. Evol. Microbiol.">
        <title>The Global Catalogue of Microorganisms (GCM) 10K type strain sequencing project: providing services to taxonomists for standard genome sequencing and annotation.</title>
        <authorList>
            <consortium name="The Broad Institute Genomics Platform"/>
            <consortium name="The Broad Institute Genome Sequencing Center for Infectious Disease"/>
            <person name="Wu L."/>
            <person name="Ma J."/>
        </authorList>
    </citation>
    <scope>NUCLEOTIDE SEQUENCE [LARGE SCALE GENOMIC DNA]</scope>
    <source>
        <strain evidence="2 3">JCM 11117</strain>
    </source>
</reference>
<dbReference type="InterPro" id="IPR010982">
    <property type="entry name" value="Lambda_DNA-bd_dom_sf"/>
</dbReference>
<dbReference type="Gene3D" id="1.10.260.40">
    <property type="entry name" value="lambda repressor-like DNA-binding domains"/>
    <property type="match status" value="1"/>
</dbReference>
<dbReference type="EMBL" id="BAAAHP010000187">
    <property type="protein sequence ID" value="GAA0897952.1"/>
    <property type="molecule type" value="Genomic_DNA"/>
</dbReference>
<organism evidence="2 3">
    <name type="scientific">Pseudonocardia zijingensis</name>
    <dbReference type="NCBI Taxonomy" id="153376"/>
    <lineage>
        <taxon>Bacteria</taxon>
        <taxon>Bacillati</taxon>
        <taxon>Actinomycetota</taxon>
        <taxon>Actinomycetes</taxon>
        <taxon>Pseudonocardiales</taxon>
        <taxon>Pseudonocardiaceae</taxon>
        <taxon>Pseudonocardia</taxon>
    </lineage>
</organism>
<evidence type="ECO:0000313" key="3">
    <source>
        <dbReference type="Proteomes" id="UP001499967"/>
    </source>
</evidence>
<dbReference type="RefSeq" id="WP_343944981.1">
    <property type="nucleotide sequence ID" value="NZ_BAAAHP010000187.1"/>
</dbReference>
<dbReference type="CDD" id="cd00093">
    <property type="entry name" value="HTH_XRE"/>
    <property type="match status" value="1"/>
</dbReference>
<protein>
    <recommendedName>
        <fullName evidence="1">HTH cro/C1-type domain-containing protein</fullName>
    </recommendedName>
</protein>
<keyword evidence="3" id="KW-1185">Reference proteome</keyword>
<dbReference type="Proteomes" id="UP001499967">
    <property type="component" value="Unassembled WGS sequence"/>
</dbReference>
<evidence type="ECO:0000313" key="2">
    <source>
        <dbReference type="EMBL" id="GAA0897952.1"/>
    </source>
</evidence>
<gene>
    <name evidence="2" type="ORF">GCM10009559_59510</name>
</gene>
<accession>A0ABN1N8V7</accession>
<name>A0ABN1N8V7_9PSEU</name>
<sequence>MTTDRPDSLPEYLRQRMDELGISSIRALAARTGVAPETARRLLTRSKTPDEQTLRKIAEGLPAPIQRLRELAGRPPGAATPFVLPPVADQLNERERDVILQMVFALLDASGRLDLASDRADANARD</sequence>
<dbReference type="PROSITE" id="PS50943">
    <property type="entry name" value="HTH_CROC1"/>
    <property type="match status" value="1"/>
</dbReference>
<dbReference type="InterPro" id="IPR001387">
    <property type="entry name" value="Cro/C1-type_HTH"/>
</dbReference>
<dbReference type="Pfam" id="PF01381">
    <property type="entry name" value="HTH_3"/>
    <property type="match status" value="1"/>
</dbReference>